<evidence type="ECO:0008006" key="4">
    <source>
        <dbReference type="Google" id="ProtNLM"/>
    </source>
</evidence>
<accession>A0A9J6ZT11</accession>
<reference evidence="2" key="1">
    <citation type="submission" date="2022-05" db="EMBL/GenBank/DDBJ databases">
        <authorList>
            <person name="Sun X."/>
        </authorList>
    </citation>
    <scope>NUCLEOTIDE SEQUENCE</scope>
    <source>
        <strain evidence="2">Ai-910</strain>
    </source>
</reference>
<reference evidence="2" key="2">
    <citation type="submission" date="2022-06" db="EMBL/GenBank/DDBJ databases">
        <title>Xiashengella guii gen. nov. sp. nov., a bacterium isolated form anaerobic digestion tank.</title>
        <authorList>
            <person name="Huang H."/>
        </authorList>
    </citation>
    <scope>NUCLEOTIDE SEQUENCE</scope>
    <source>
        <strain evidence="2">Ai-910</strain>
    </source>
</reference>
<dbReference type="EMBL" id="CP098400">
    <property type="protein sequence ID" value="URW80384.1"/>
    <property type="molecule type" value="Genomic_DNA"/>
</dbReference>
<dbReference type="AlphaFoldDB" id="A0A9J6ZT11"/>
<feature type="chain" id="PRO_5039941469" description="Lipocalin-like domain-containing protein" evidence="1">
    <location>
        <begin position="24"/>
        <end position="152"/>
    </location>
</feature>
<evidence type="ECO:0000313" key="3">
    <source>
        <dbReference type="Proteomes" id="UP001056426"/>
    </source>
</evidence>
<gene>
    <name evidence="2" type="ORF">M9189_03320</name>
</gene>
<dbReference type="KEGG" id="alkq:M9189_03320"/>
<feature type="signal peptide" evidence="1">
    <location>
        <begin position="1"/>
        <end position="23"/>
    </location>
</feature>
<proteinExistence type="predicted"/>
<dbReference type="RefSeq" id="WP_250724539.1">
    <property type="nucleotide sequence ID" value="NZ_CP098400.1"/>
</dbReference>
<organism evidence="2 3">
    <name type="scientific">Xiashengella succiniciproducens</name>
    <dbReference type="NCBI Taxonomy" id="2949635"/>
    <lineage>
        <taxon>Bacteria</taxon>
        <taxon>Pseudomonadati</taxon>
        <taxon>Bacteroidota</taxon>
        <taxon>Bacteroidia</taxon>
        <taxon>Marinilabiliales</taxon>
        <taxon>Marinilabiliaceae</taxon>
        <taxon>Xiashengella</taxon>
    </lineage>
</organism>
<sequence>MKRVLLVLMAVAFAAASYGQGFAGSWKLNASKSKLNDQFSMAPKSLKVTQNGNAFEVAKTVEFQGQSNETVEKYTLDGKECTNAGFMNSTKKSKATISADKKVVTIKSTIATDNGNIESEEIFSLKDGGLVFETKTKSSWGDMSETGFYEKK</sequence>
<name>A0A9J6ZT11_9BACT</name>
<evidence type="ECO:0000256" key="1">
    <source>
        <dbReference type="SAM" id="SignalP"/>
    </source>
</evidence>
<keyword evidence="3" id="KW-1185">Reference proteome</keyword>
<dbReference type="Proteomes" id="UP001056426">
    <property type="component" value="Chromosome"/>
</dbReference>
<keyword evidence="1" id="KW-0732">Signal</keyword>
<evidence type="ECO:0000313" key="2">
    <source>
        <dbReference type="EMBL" id="URW80384.1"/>
    </source>
</evidence>
<protein>
    <recommendedName>
        <fullName evidence="4">Lipocalin-like domain-containing protein</fullName>
    </recommendedName>
</protein>